<feature type="region of interest" description="Disordered" evidence="1">
    <location>
        <begin position="1"/>
        <end position="20"/>
    </location>
</feature>
<dbReference type="Pfam" id="PF15073">
    <property type="entry name" value="SPATA48"/>
    <property type="match status" value="1"/>
</dbReference>
<dbReference type="InterPro" id="IPR027867">
    <property type="entry name" value="SPATA48"/>
</dbReference>
<accession>A0AA84ZS21</accession>
<evidence type="ECO:0000313" key="2">
    <source>
        <dbReference type="Proteomes" id="UP000050790"/>
    </source>
</evidence>
<dbReference type="PANTHER" id="PTHR34759">
    <property type="entry name" value="SPERMATOGENESIS-ASSOCIATED PROTEIN 48"/>
    <property type="match status" value="1"/>
</dbReference>
<evidence type="ECO:0000256" key="1">
    <source>
        <dbReference type="SAM" id="MobiDB-lite"/>
    </source>
</evidence>
<reference evidence="3" key="1">
    <citation type="submission" date="2023-11" db="UniProtKB">
        <authorList>
            <consortium name="WormBaseParasite"/>
        </authorList>
    </citation>
    <scope>IDENTIFICATION</scope>
</reference>
<proteinExistence type="predicted"/>
<protein>
    <submittedName>
        <fullName evidence="3">Uncharacterized protein</fullName>
    </submittedName>
</protein>
<evidence type="ECO:0000313" key="3">
    <source>
        <dbReference type="WBParaSite" id="SMRG1_43160.2"/>
    </source>
</evidence>
<dbReference type="Proteomes" id="UP000050790">
    <property type="component" value="Unassembled WGS sequence"/>
</dbReference>
<dbReference type="PANTHER" id="PTHR34759:SF1">
    <property type="entry name" value="SPERMATOGENESIS-ASSOCIATED PROTEIN 48"/>
    <property type="match status" value="1"/>
</dbReference>
<sequence>MSSPCIKNSQNRESDLDRRIREKEENKRYVLSKNEESIKEREKLGFPPKYPTLMTLEDSTNISNLASASSLNRFEEIRGMDRQKPQNMSPGVVCNAYAKMFYYKDISAFREGSNMAPPETLNKPLPMHDKFISDQVVRGRFAASLKSENYQSKQPLRTSIFPQLDVLNTRRLTADDKNAQNYLYTSSYQAAYGNRSSFYGNACRRLYPIKSFEAVADPIRGLMDSDSYYPATKSWIPELFNPVQYDQKQARYLHIKEDRPYEFCSYNSRINQIPGYSGSFCTGEKRIDLDNPYHKYKSLNLVRQDIPHEYVFDLNLNMPGYSGYQRKEMRNHDSTSTVSVC</sequence>
<feature type="compositionally biased region" description="Basic and acidic residues" evidence="1">
    <location>
        <begin position="10"/>
        <end position="20"/>
    </location>
</feature>
<organism evidence="2 3">
    <name type="scientific">Schistosoma margrebowiei</name>
    <dbReference type="NCBI Taxonomy" id="48269"/>
    <lineage>
        <taxon>Eukaryota</taxon>
        <taxon>Metazoa</taxon>
        <taxon>Spiralia</taxon>
        <taxon>Lophotrochozoa</taxon>
        <taxon>Platyhelminthes</taxon>
        <taxon>Trematoda</taxon>
        <taxon>Digenea</taxon>
        <taxon>Strigeidida</taxon>
        <taxon>Schistosomatoidea</taxon>
        <taxon>Schistosomatidae</taxon>
        <taxon>Schistosoma</taxon>
    </lineage>
</organism>
<dbReference type="AlphaFoldDB" id="A0AA84ZS21"/>
<name>A0AA84ZS21_9TREM</name>
<dbReference type="WBParaSite" id="SMRG1_43160.2">
    <property type="protein sequence ID" value="SMRG1_43160.2"/>
    <property type="gene ID" value="SMRG1_43160"/>
</dbReference>